<dbReference type="GO" id="GO:0005783">
    <property type="term" value="C:endoplasmic reticulum"/>
    <property type="evidence" value="ECO:0000318"/>
    <property type="project" value="GO_Central"/>
</dbReference>
<accession>A0A1L8FAG4</accession>
<feature type="compositionally biased region" description="Basic and acidic residues" evidence="11">
    <location>
        <begin position="102"/>
        <end position="112"/>
    </location>
</feature>
<dbReference type="InterPro" id="IPR016024">
    <property type="entry name" value="ARM-type_fold"/>
</dbReference>
<evidence type="ECO:0000313" key="13">
    <source>
        <dbReference type="RefSeq" id="XP_018084307.1"/>
    </source>
</evidence>
<feature type="region of interest" description="Disordered" evidence="11">
    <location>
        <begin position="102"/>
        <end position="121"/>
    </location>
</feature>
<dbReference type="RefSeq" id="XP_041427923.1">
    <property type="nucleotide sequence ID" value="XM_041571989.1"/>
</dbReference>
<reference evidence="13 14" key="1">
    <citation type="submission" date="2025-04" db="UniProtKB">
        <authorList>
            <consortium name="RefSeq"/>
        </authorList>
    </citation>
    <scope>IDENTIFICATION</scope>
    <source>
        <strain evidence="13 14">J_2021</strain>
        <tissue evidence="13 14">Erythrocytes</tissue>
    </source>
</reference>
<dbReference type="InterPro" id="IPR050693">
    <property type="entry name" value="Hsp70_NEF-Inhibitors"/>
</dbReference>
<dbReference type="PANTHER" id="PTHR19316:SF35">
    <property type="entry name" value="NUCLEOTIDE EXCHANGE FACTOR SIL1"/>
    <property type="match status" value="1"/>
</dbReference>
<protein>
    <recommendedName>
        <fullName evidence="3">Nucleotide exchange factor SIL1</fullName>
    </recommendedName>
</protein>
<evidence type="ECO:0000256" key="7">
    <source>
        <dbReference type="ARBA" id="ARBA00022927"/>
    </source>
</evidence>
<evidence type="ECO:0000313" key="12">
    <source>
        <dbReference type="Proteomes" id="UP000186698"/>
    </source>
</evidence>
<comment type="similarity">
    <text evidence="2">Belongs to the SIL1 family.</text>
</comment>
<dbReference type="GO" id="GO:0005788">
    <property type="term" value="C:endoplasmic reticulum lumen"/>
    <property type="evidence" value="ECO:0007669"/>
    <property type="project" value="UniProtKB-SubCell"/>
</dbReference>
<sequence>MDLYCSFIRISNHVKMSTFVLLTLCFYVALSDRSPEYALTKVTEAEDYGNVEAIVENEQDPEDQEIFYPTREWQVVKPGQAVPAGLHMRLNLQTGKNEAKLLEEQEGKDRPKQTRKSSTISDKYTKKELKEALTKFKEGAEQLSPAEEKDYLQDIKQRFRPIEDLQKAFNDLNINVETDFEIMTKIVNRFNSSSSTTEKVSALYDLEYYVHQVDNAQNLLKLGALQLLINSLNSTDTLLIENSAFVIGSALSSNPKVQIEAFEAGALQKLLVILAADQEVSVKKKTLYALSSMLRQFPYAQQRFMKLGGLQILKNFFKEKNAESLYIRVITLLYDMIMEKMLLYKENNTEQYEQKYQQYNQINLLESITEQGWCPIISDLLRLPENDSREKVLKAVLTLIPLCRAEFLKDGNLLTLLNSLRKEYEGLAAEELRSGEQDGYFSELLSLTISITDKLK</sequence>
<dbReference type="SUPFAM" id="SSF48371">
    <property type="entry name" value="ARM repeat"/>
    <property type="match status" value="1"/>
</dbReference>
<dbReference type="GeneID" id="414657"/>
<evidence type="ECO:0000256" key="4">
    <source>
        <dbReference type="ARBA" id="ARBA00022448"/>
    </source>
</evidence>
<proteinExistence type="inferred from homology"/>
<dbReference type="OrthoDB" id="448649at2759"/>
<dbReference type="AlphaFoldDB" id="A0A1L8FAG4"/>
<keyword evidence="9" id="KW-0325">Glycoprotein</keyword>
<name>A0A1L8FAG4_XENLA</name>
<evidence type="ECO:0000313" key="14">
    <source>
        <dbReference type="RefSeq" id="XP_018084308.1"/>
    </source>
</evidence>
<keyword evidence="7" id="KW-0653">Protein transport</keyword>
<dbReference type="OMA" id="FQPTHEW"/>
<dbReference type="Gene3D" id="1.25.10.10">
    <property type="entry name" value="Leucine-rich Repeat Variant"/>
    <property type="match status" value="1"/>
</dbReference>
<evidence type="ECO:0000256" key="6">
    <source>
        <dbReference type="ARBA" id="ARBA00022824"/>
    </source>
</evidence>
<dbReference type="RefSeq" id="XP_018084307.1">
    <property type="nucleotide sequence ID" value="XM_018228818.2"/>
</dbReference>
<dbReference type="FunFam" id="1.25.10.10:FF:000148">
    <property type="entry name" value="SIL1 nucleotide exchange factor"/>
    <property type="match status" value="1"/>
</dbReference>
<dbReference type="Xenbase" id="XB-GENE-5898543">
    <property type="gene designation" value="sil1.L"/>
</dbReference>
<dbReference type="PANTHER" id="PTHR19316">
    <property type="entry name" value="PROTEIN FOLDING REGULATOR"/>
    <property type="match status" value="1"/>
</dbReference>
<keyword evidence="12" id="KW-1185">Reference proteome</keyword>
<evidence type="ECO:0000256" key="8">
    <source>
        <dbReference type="ARBA" id="ARBA00023010"/>
    </source>
</evidence>
<dbReference type="GO" id="GO:0000774">
    <property type="term" value="F:adenyl-nucleotide exchange factor activity"/>
    <property type="evidence" value="ECO:0000318"/>
    <property type="project" value="GO_Central"/>
</dbReference>
<comment type="subcellular location">
    <subcellularLocation>
        <location evidence="1">Endoplasmic reticulum lumen</location>
    </subcellularLocation>
</comment>
<evidence type="ECO:0000256" key="9">
    <source>
        <dbReference type="ARBA" id="ARBA00023180"/>
    </source>
</evidence>
<evidence type="ECO:0000256" key="2">
    <source>
        <dbReference type="ARBA" id="ARBA00010588"/>
    </source>
</evidence>
<keyword evidence="5" id="KW-0732">Signal</keyword>
<evidence type="ECO:0000313" key="16">
    <source>
        <dbReference type="Xenbase" id="XB-GENE-5898543"/>
    </source>
</evidence>
<keyword evidence="8" id="KW-0811">Translocation</keyword>
<dbReference type="InterPro" id="IPR011989">
    <property type="entry name" value="ARM-like"/>
</dbReference>
<gene>
    <name evidence="13 14 15 16" type="primary">sil1.L</name>
    <name evidence="13 14 15" type="synonym">sil1</name>
</gene>
<evidence type="ECO:0000256" key="11">
    <source>
        <dbReference type="SAM" id="MobiDB-lite"/>
    </source>
</evidence>
<organism evidence="12 15">
    <name type="scientific">Xenopus laevis</name>
    <name type="common">African clawed frog</name>
    <dbReference type="NCBI Taxonomy" id="8355"/>
    <lineage>
        <taxon>Eukaryota</taxon>
        <taxon>Metazoa</taxon>
        <taxon>Chordata</taxon>
        <taxon>Craniata</taxon>
        <taxon>Vertebrata</taxon>
        <taxon>Euteleostomi</taxon>
        <taxon>Amphibia</taxon>
        <taxon>Batrachia</taxon>
        <taxon>Anura</taxon>
        <taxon>Pipoidea</taxon>
        <taxon>Pipidae</taxon>
        <taxon>Xenopodinae</taxon>
        <taxon>Xenopus</taxon>
        <taxon>Xenopus</taxon>
    </lineage>
</organism>
<dbReference type="RefSeq" id="XP_018084308.1">
    <property type="nucleotide sequence ID" value="XM_018228819.2"/>
</dbReference>
<dbReference type="Bgee" id="414657">
    <property type="expression patterns" value="Expressed in pancreas and 19 other cell types or tissues"/>
</dbReference>
<evidence type="ECO:0000256" key="1">
    <source>
        <dbReference type="ARBA" id="ARBA00004319"/>
    </source>
</evidence>
<dbReference type="AGR" id="Xenbase:XB-GENE-5898543"/>
<dbReference type="GO" id="GO:0015031">
    <property type="term" value="P:protein transport"/>
    <property type="evidence" value="ECO:0007669"/>
    <property type="project" value="UniProtKB-KW"/>
</dbReference>
<keyword evidence="6" id="KW-0256">Endoplasmic reticulum</keyword>
<comment type="function">
    <text evidence="10">Required for protein translocation and folding in the endoplasmic reticulum (ER). Functions as a nucleotide exchange factor for the ER lumenal chaperone HSPA5.</text>
</comment>
<dbReference type="Proteomes" id="UP000186698">
    <property type="component" value="Chromosome 8L"/>
</dbReference>
<evidence type="ECO:0000256" key="10">
    <source>
        <dbReference type="ARBA" id="ARBA00037748"/>
    </source>
</evidence>
<evidence type="ECO:0000256" key="3">
    <source>
        <dbReference type="ARBA" id="ARBA00015352"/>
    </source>
</evidence>
<evidence type="ECO:0000256" key="5">
    <source>
        <dbReference type="ARBA" id="ARBA00022729"/>
    </source>
</evidence>
<dbReference type="PaxDb" id="8355-A0A1L8FAG4"/>
<evidence type="ECO:0000313" key="15">
    <source>
        <dbReference type="RefSeq" id="XP_041427923.1"/>
    </source>
</evidence>
<keyword evidence="4" id="KW-0813">Transport</keyword>
<dbReference type="STRING" id="8355.A0A1L8FAG4"/>
<dbReference type="CTD" id="414657"/>